<protein>
    <recommendedName>
        <fullName evidence="1">Thiosulfate sulfurtransferase/rhodanese-like domain-containing protein 2</fullName>
    </recommendedName>
</protein>
<dbReference type="CTD" id="158427"/>
<dbReference type="Pfam" id="PF00581">
    <property type="entry name" value="Rhodanese"/>
    <property type="match status" value="1"/>
</dbReference>
<dbReference type="PANTHER" id="PTHR43268:SF6">
    <property type="entry name" value="THIOSULFATE SULFURTRANSFERASE_RHODANESE-LIKE DOMAIN-CONTAINING PROTEIN 2"/>
    <property type="match status" value="1"/>
</dbReference>
<dbReference type="InterPro" id="IPR001763">
    <property type="entry name" value="Rhodanese-like_dom"/>
</dbReference>
<proteinExistence type="evidence at transcript level"/>
<evidence type="ECO:0000256" key="2">
    <source>
        <dbReference type="SAM" id="MobiDB-lite"/>
    </source>
</evidence>
<sequence>MDVQFHRTAAGNHRHLQRKDTRAAMRRAFSLFIKSRQAPEASAASAQELDVQKVHWECCGQQFEKKMDIHKHAAKEHMPEVLQQTEAVLELLVQQNSKLTANHNFGENKSASLELSGTKEEFDVCAWLPDTSHVTFDELTCEAGEVLLYYCYCAIEEPRMICTWQTALCRQLHLTGKVRIGTEGINGTIGGCKTATELYIQAMISHPLFQNMSKEDFKRSAGGVNCFADLRVGVFKEIVPMGVDPEKVSYKDAGTHLTPEEFHMKVEALSQDLEIDKKTILLDCRNFYESKIGNFQHSLAPNIRKFSYFPDYVDRNLEFFRGKQILMYCTGGIRCERGSAYLRSKGVCKEVYQLKGGIHKYLEQFPSGFYKGKLFVFDDRYTIPASNGIISECSYCGIRWDQYRLCSTSYCCQLVLSCLRCREKGLVACCLICQEKGKSASESHSGVPVKEECDCTEKRMKIPVEHI</sequence>
<name>K4FYR5_CALMI</name>
<dbReference type="GeneID" id="103182140"/>
<reference evidence="4" key="1">
    <citation type="journal article" date="2012" name="PLoS ONE">
        <title>Sequencing and Analysis of Full-Length cDNAs, 5'-ESTs and 3'-ESTs from a Cartilaginous Fish, the Elephant Shark (Callorhinchus milii).</title>
        <authorList>
            <person name="Tan Y.Y."/>
            <person name="Kodzius R."/>
            <person name="Tay B.H."/>
            <person name="Tay A."/>
            <person name="Brenner S."/>
            <person name="Venkatesh B."/>
        </authorList>
    </citation>
    <scope>NUCLEOTIDE SEQUENCE</scope>
    <source>
        <tissue evidence="4">Testis</tissue>
    </source>
</reference>
<dbReference type="AlphaFoldDB" id="K4FYR5"/>
<dbReference type="FunFam" id="3.40.250.10:FF:000022">
    <property type="entry name" value="Thiosulfate sulfurtransferase/rhodanese-like domain-containing protein 2"/>
    <property type="match status" value="1"/>
</dbReference>
<dbReference type="PANTHER" id="PTHR43268">
    <property type="entry name" value="THIOSULFATE SULFURTRANSFERASE/RHODANESE-LIKE DOMAIN-CONTAINING PROTEIN 2"/>
    <property type="match status" value="1"/>
</dbReference>
<dbReference type="InterPro" id="IPR040503">
    <property type="entry name" value="TRHO_N"/>
</dbReference>
<dbReference type="EMBL" id="JX053379">
    <property type="protein sequence ID" value="AFK11607.1"/>
    <property type="molecule type" value="mRNA"/>
</dbReference>
<dbReference type="Pfam" id="PF17773">
    <property type="entry name" value="UPF0176_N"/>
    <property type="match status" value="1"/>
</dbReference>
<dbReference type="InterPro" id="IPR020936">
    <property type="entry name" value="TrhO"/>
</dbReference>
<dbReference type="SMART" id="SM00450">
    <property type="entry name" value="RHOD"/>
    <property type="match status" value="1"/>
</dbReference>
<dbReference type="InterPro" id="IPR036873">
    <property type="entry name" value="Rhodanese-like_dom_sf"/>
</dbReference>
<dbReference type="PROSITE" id="PS50206">
    <property type="entry name" value="RHODANESE_3"/>
    <property type="match status" value="1"/>
</dbReference>
<evidence type="ECO:0000256" key="1">
    <source>
        <dbReference type="ARBA" id="ARBA00069711"/>
    </source>
</evidence>
<dbReference type="KEGG" id="cmk:103182140"/>
<dbReference type="GO" id="GO:0016740">
    <property type="term" value="F:transferase activity"/>
    <property type="evidence" value="ECO:0007669"/>
    <property type="project" value="UniProtKB-KW"/>
</dbReference>
<evidence type="ECO:0000313" key="4">
    <source>
        <dbReference type="EMBL" id="AFK11607.1"/>
    </source>
</evidence>
<dbReference type="InterPro" id="IPR022111">
    <property type="entry name" value="Rhodanese_C"/>
</dbReference>
<feature type="domain" description="Rhodanese" evidence="3">
    <location>
        <begin position="275"/>
        <end position="370"/>
    </location>
</feature>
<dbReference type="RefSeq" id="NP_001279249.1">
    <property type="nucleotide sequence ID" value="NM_001292320.1"/>
</dbReference>
<dbReference type="OrthoDB" id="25002at2759"/>
<dbReference type="InterPro" id="IPR057944">
    <property type="entry name" value="TSTD2_N"/>
</dbReference>
<organism evidence="4">
    <name type="scientific">Callorhinchus milii</name>
    <name type="common">Ghost shark</name>
    <dbReference type="NCBI Taxonomy" id="7868"/>
    <lineage>
        <taxon>Eukaryota</taxon>
        <taxon>Metazoa</taxon>
        <taxon>Chordata</taxon>
        <taxon>Craniata</taxon>
        <taxon>Vertebrata</taxon>
        <taxon>Chondrichthyes</taxon>
        <taxon>Holocephali</taxon>
        <taxon>Chimaeriformes</taxon>
        <taxon>Callorhinchidae</taxon>
        <taxon>Callorhinchus</taxon>
    </lineage>
</organism>
<evidence type="ECO:0000259" key="3">
    <source>
        <dbReference type="PROSITE" id="PS50206"/>
    </source>
</evidence>
<keyword evidence="4" id="KW-0808">Transferase</keyword>
<feature type="region of interest" description="Disordered" evidence="2">
    <location>
        <begin position="1"/>
        <end position="20"/>
    </location>
</feature>
<dbReference type="Gene3D" id="3.40.250.10">
    <property type="entry name" value="Rhodanese-like domain"/>
    <property type="match status" value="1"/>
</dbReference>
<dbReference type="Gene3D" id="3.30.70.100">
    <property type="match status" value="1"/>
</dbReference>
<dbReference type="Pfam" id="PF23949">
    <property type="entry name" value="TSTD2_N"/>
    <property type="match status" value="1"/>
</dbReference>
<dbReference type="CDD" id="cd01518">
    <property type="entry name" value="RHOD_YceA"/>
    <property type="match status" value="1"/>
</dbReference>
<accession>K4FYR5</accession>
<dbReference type="Pfam" id="PF12368">
    <property type="entry name" value="Rhodanese_C"/>
    <property type="match status" value="1"/>
</dbReference>
<dbReference type="SUPFAM" id="SSF52821">
    <property type="entry name" value="Rhodanese/Cell cycle control phosphatase"/>
    <property type="match status" value="1"/>
</dbReference>